<dbReference type="PANTHER" id="PTHR48090:SF7">
    <property type="entry name" value="RFBJ PROTEIN"/>
    <property type="match status" value="1"/>
</dbReference>
<dbReference type="EMBL" id="VUMB01000050">
    <property type="protein sequence ID" value="MSS41772.1"/>
    <property type="molecule type" value="Genomic_DNA"/>
</dbReference>
<dbReference type="InterPro" id="IPR050256">
    <property type="entry name" value="Glycosyltransferase_2"/>
</dbReference>
<dbReference type="PANTHER" id="PTHR48090">
    <property type="entry name" value="UNDECAPRENYL-PHOSPHATE 4-DEOXY-4-FORMAMIDO-L-ARABINOSE TRANSFERASE-RELATED"/>
    <property type="match status" value="1"/>
</dbReference>
<evidence type="ECO:0000313" key="3">
    <source>
        <dbReference type="Proteomes" id="UP000462363"/>
    </source>
</evidence>
<feature type="domain" description="Glycosyltransferase 2-like" evidence="1">
    <location>
        <begin position="7"/>
        <end position="163"/>
    </location>
</feature>
<accession>A0A844F5H7</accession>
<evidence type="ECO:0000313" key="2">
    <source>
        <dbReference type="EMBL" id="MSS41772.1"/>
    </source>
</evidence>
<dbReference type="Proteomes" id="UP000462363">
    <property type="component" value="Unassembled WGS sequence"/>
</dbReference>
<sequence>MKNELLIVIPAYNEEKNIEAVVTFIREKYSQYDYVVVNDGSKDRTAEICKEKGYELLNLPVNLGLAGAFQTGLKYAYEKGYSYAIQFDADGQHRPEFIEKMLKEMKKGHDIVIGSRFVNYKKGSSLRMIGSKMITIAIKLTTGVRIADPTSGMRMFSRPMIKEFAQNLNYGPEPDTVSYLLKNGAKVSEVQVKMEERQAGESYLNLVCSMKYMAKMLISILFIQNFRKRR</sequence>
<dbReference type="GO" id="GO:0016740">
    <property type="term" value="F:transferase activity"/>
    <property type="evidence" value="ECO:0007669"/>
    <property type="project" value="UniProtKB-KW"/>
</dbReference>
<organism evidence="2 3">
    <name type="scientific">Clostridium scindens (strain JCM 10418 / VPI 12708)</name>
    <dbReference type="NCBI Taxonomy" id="29347"/>
    <lineage>
        <taxon>Bacteria</taxon>
        <taxon>Bacillati</taxon>
        <taxon>Bacillota</taxon>
        <taxon>Clostridia</taxon>
        <taxon>Lachnospirales</taxon>
        <taxon>Lachnospiraceae</taxon>
    </lineage>
</organism>
<dbReference type="InterPro" id="IPR001173">
    <property type="entry name" value="Glyco_trans_2-like"/>
</dbReference>
<dbReference type="Pfam" id="PF00535">
    <property type="entry name" value="Glycos_transf_2"/>
    <property type="match status" value="1"/>
</dbReference>
<protein>
    <submittedName>
        <fullName evidence="2">Glycosyltransferase family 2 protein</fullName>
    </submittedName>
</protein>
<proteinExistence type="predicted"/>
<dbReference type="Gene3D" id="3.90.550.10">
    <property type="entry name" value="Spore Coat Polysaccharide Biosynthesis Protein SpsA, Chain A"/>
    <property type="match status" value="1"/>
</dbReference>
<reference evidence="2 3" key="1">
    <citation type="submission" date="2019-08" db="EMBL/GenBank/DDBJ databases">
        <title>In-depth cultivation of the pig gut microbiome towards novel bacterial diversity and tailored functional studies.</title>
        <authorList>
            <person name="Wylensek D."/>
            <person name="Hitch T.C.A."/>
            <person name="Clavel T."/>
        </authorList>
    </citation>
    <scope>NUCLEOTIDE SEQUENCE [LARGE SCALE GENOMIC DNA]</scope>
    <source>
        <strain evidence="2 3">BL-389-WT-3D</strain>
    </source>
</reference>
<keyword evidence="2" id="KW-0808">Transferase</keyword>
<dbReference type="InterPro" id="IPR029044">
    <property type="entry name" value="Nucleotide-diphossugar_trans"/>
</dbReference>
<evidence type="ECO:0000259" key="1">
    <source>
        <dbReference type="Pfam" id="PF00535"/>
    </source>
</evidence>
<name>A0A844F5H7_CLOSV</name>
<dbReference type="RefSeq" id="WP_009248891.1">
    <property type="nucleotide sequence ID" value="NZ_CAJLHJ010000001.1"/>
</dbReference>
<dbReference type="CDD" id="cd04179">
    <property type="entry name" value="DPM_DPG-synthase_like"/>
    <property type="match status" value="1"/>
</dbReference>
<dbReference type="SUPFAM" id="SSF53448">
    <property type="entry name" value="Nucleotide-diphospho-sugar transferases"/>
    <property type="match status" value="1"/>
</dbReference>
<comment type="caution">
    <text evidence="2">The sequence shown here is derived from an EMBL/GenBank/DDBJ whole genome shotgun (WGS) entry which is preliminary data.</text>
</comment>
<gene>
    <name evidence="2" type="ORF">FYJ37_15900</name>
</gene>
<dbReference type="AlphaFoldDB" id="A0A844F5H7"/>